<evidence type="ECO:0000313" key="11">
    <source>
        <dbReference type="EMBL" id="SUA24757.1"/>
    </source>
</evidence>
<name>A0A378VZW2_NEIGO</name>
<evidence type="ECO:0000256" key="8">
    <source>
        <dbReference type="ARBA" id="ARBA00023136"/>
    </source>
</evidence>
<organism evidence="11">
    <name type="scientific">Neisseria gonorrhoeae</name>
    <dbReference type="NCBI Taxonomy" id="485"/>
    <lineage>
        <taxon>Bacteria</taxon>
        <taxon>Pseudomonadati</taxon>
        <taxon>Pseudomonadota</taxon>
        <taxon>Betaproteobacteria</taxon>
        <taxon>Neisseriales</taxon>
        <taxon>Neisseriaceae</taxon>
        <taxon>Neisseria</taxon>
    </lineage>
</organism>
<evidence type="ECO:0000256" key="2">
    <source>
        <dbReference type="ARBA" id="ARBA00004752"/>
    </source>
</evidence>
<keyword evidence="5" id="KW-0133">Cell shape</keyword>
<dbReference type="GO" id="GO:0030288">
    <property type="term" value="C:outer membrane-bounded periplasmic space"/>
    <property type="evidence" value="ECO:0007669"/>
    <property type="project" value="TreeGrafter"/>
</dbReference>
<dbReference type="GO" id="GO:0009252">
    <property type="term" value="P:peptidoglycan biosynthetic process"/>
    <property type="evidence" value="ECO:0007669"/>
    <property type="project" value="UniProtKB-KW"/>
</dbReference>
<dbReference type="PANTHER" id="PTHR32282:SF27">
    <property type="entry name" value="PENICILLIN-BINDING PROTEIN 1A"/>
    <property type="match status" value="1"/>
</dbReference>
<evidence type="ECO:0000256" key="1">
    <source>
        <dbReference type="ARBA" id="ARBA00004377"/>
    </source>
</evidence>
<sequence length="182" mass="21473">MLLAYKIEQSLSKDKILELYFNQIYLGQRAYGFASAAQIYFNKNVRDLTLAEAAMLAGLPKAPSAYNPIVNPERAKLRQKYILNNMLEEKMITVQQRDQALNEELHYERFVRKSIRVLYMWRKWCVGNCMRNMVKMPIRRVLRFIPRSAPIIRRRQPRHCARLYGISIAAAATAVRKLYRFE</sequence>
<keyword evidence="8" id="KW-0472">Membrane</keyword>
<proteinExistence type="predicted"/>
<keyword evidence="6" id="KW-0573">Peptidoglycan synthesis</keyword>
<comment type="subcellular location">
    <subcellularLocation>
        <location evidence="1">Cell inner membrane</location>
        <topology evidence="1">Single-pass membrane protein</topology>
    </subcellularLocation>
</comment>
<evidence type="ECO:0000256" key="4">
    <source>
        <dbReference type="ARBA" id="ARBA00022692"/>
    </source>
</evidence>
<dbReference type="InterPro" id="IPR001264">
    <property type="entry name" value="Glyco_trans_51"/>
</dbReference>
<evidence type="ECO:0000256" key="3">
    <source>
        <dbReference type="ARBA" id="ARBA00022679"/>
    </source>
</evidence>
<dbReference type="InterPro" id="IPR023346">
    <property type="entry name" value="Lysozyme-like_dom_sf"/>
</dbReference>
<keyword evidence="9" id="KW-0961">Cell wall biogenesis/degradation</keyword>
<evidence type="ECO:0000259" key="10">
    <source>
        <dbReference type="Pfam" id="PF00912"/>
    </source>
</evidence>
<keyword evidence="7" id="KW-1133">Transmembrane helix</keyword>
<dbReference type="InterPro" id="IPR050396">
    <property type="entry name" value="Glycosyltr_51/Transpeptidase"/>
</dbReference>
<protein>
    <submittedName>
        <fullName evidence="11">Protein PonA</fullName>
    </submittedName>
</protein>
<dbReference type="Pfam" id="PF00912">
    <property type="entry name" value="Transgly"/>
    <property type="match status" value="1"/>
</dbReference>
<dbReference type="GO" id="GO:0071555">
    <property type="term" value="P:cell wall organization"/>
    <property type="evidence" value="ECO:0007669"/>
    <property type="project" value="UniProtKB-KW"/>
</dbReference>
<gene>
    <name evidence="11" type="primary">mrcA_3</name>
    <name evidence="11" type="ORF">NCTC11421_02761</name>
</gene>
<dbReference type="GO" id="GO:0008360">
    <property type="term" value="P:regulation of cell shape"/>
    <property type="evidence" value="ECO:0007669"/>
    <property type="project" value="UniProtKB-KW"/>
</dbReference>
<keyword evidence="4" id="KW-0812">Transmembrane</keyword>
<keyword evidence="3" id="KW-0808">Transferase</keyword>
<dbReference type="Gene3D" id="1.10.3810.10">
    <property type="entry name" value="Biosynthetic peptidoglycan transglycosylase-like"/>
    <property type="match status" value="1"/>
</dbReference>
<dbReference type="GO" id="GO:0008955">
    <property type="term" value="F:peptidoglycan glycosyltransferase activity"/>
    <property type="evidence" value="ECO:0007669"/>
    <property type="project" value="TreeGrafter"/>
</dbReference>
<dbReference type="SUPFAM" id="SSF53955">
    <property type="entry name" value="Lysozyme-like"/>
    <property type="match status" value="1"/>
</dbReference>
<accession>A0A378VZW2</accession>
<evidence type="ECO:0000256" key="9">
    <source>
        <dbReference type="ARBA" id="ARBA00023316"/>
    </source>
</evidence>
<evidence type="ECO:0000256" key="6">
    <source>
        <dbReference type="ARBA" id="ARBA00022984"/>
    </source>
</evidence>
<evidence type="ECO:0000256" key="5">
    <source>
        <dbReference type="ARBA" id="ARBA00022960"/>
    </source>
</evidence>
<evidence type="ECO:0000256" key="7">
    <source>
        <dbReference type="ARBA" id="ARBA00022989"/>
    </source>
</evidence>
<dbReference type="PANTHER" id="PTHR32282">
    <property type="entry name" value="BINDING PROTEIN TRANSPEPTIDASE, PUTATIVE-RELATED"/>
    <property type="match status" value="1"/>
</dbReference>
<dbReference type="InterPro" id="IPR036950">
    <property type="entry name" value="PBP_transglycosylase"/>
</dbReference>
<comment type="pathway">
    <text evidence="2">Cell wall biogenesis; peptidoglycan biosynthesis.</text>
</comment>
<dbReference type="EMBL" id="UGRI01000001">
    <property type="protein sequence ID" value="SUA24757.1"/>
    <property type="molecule type" value="Genomic_DNA"/>
</dbReference>
<dbReference type="GO" id="GO:0005886">
    <property type="term" value="C:plasma membrane"/>
    <property type="evidence" value="ECO:0007669"/>
    <property type="project" value="UniProtKB-SubCell"/>
</dbReference>
<feature type="domain" description="Glycosyl transferase family 51" evidence="10">
    <location>
        <begin position="1"/>
        <end position="86"/>
    </location>
</feature>
<dbReference type="AlphaFoldDB" id="A0A378VZW2"/>
<reference evidence="11" key="1">
    <citation type="submission" date="2018-06" db="EMBL/GenBank/DDBJ databases">
        <authorList>
            <consortium name="Pathogen Informatics"/>
            <person name="Doyle S."/>
        </authorList>
    </citation>
    <scope>NUCLEOTIDE SEQUENCE [LARGE SCALE GENOMIC DNA]</scope>
    <source>
        <strain evidence="11">NCTC11421</strain>
    </source>
</reference>